<reference evidence="3" key="1">
    <citation type="submission" date="2014-09" db="EMBL/GenBank/DDBJ databases">
        <authorList>
            <person name="Illeghems K.G."/>
        </authorList>
    </citation>
    <scope>NUCLEOTIDE SEQUENCE [LARGE SCALE GENOMIC DNA]</scope>
    <source>
        <strain evidence="3">LMG 23848T</strain>
    </source>
</reference>
<evidence type="ECO:0000313" key="2">
    <source>
        <dbReference type="EMBL" id="CEF53421.1"/>
    </source>
</evidence>
<accession>A0A0U5F3E3</accession>
<protein>
    <submittedName>
        <fullName evidence="2">Phosphoribosyl ATP pyrophosphatase</fullName>
    </submittedName>
</protein>
<dbReference type="AlphaFoldDB" id="A0A0U5F3E3"/>
<dbReference type="RefSeq" id="WP_194299277.1">
    <property type="nucleotide sequence ID" value="NZ_JBNZCO010000003.1"/>
</dbReference>
<proteinExistence type="predicted"/>
<dbReference type="STRING" id="431306.AGA_207"/>
<dbReference type="EMBL" id="LN609302">
    <property type="protein sequence ID" value="CEF53421.1"/>
    <property type="molecule type" value="Genomic_DNA"/>
</dbReference>
<feature type="region of interest" description="Disordered" evidence="1">
    <location>
        <begin position="91"/>
        <end position="117"/>
    </location>
</feature>
<gene>
    <name evidence="2" type="ORF">AGA_207</name>
</gene>
<evidence type="ECO:0000313" key="3">
    <source>
        <dbReference type="Proteomes" id="UP000068250"/>
    </source>
</evidence>
<dbReference type="Proteomes" id="UP000068250">
    <property type="component" value="Chromosome I"/>
</dbReference>
<sequence>MVQRIIPHMVYSRPHVVPPLTPKRKDLYLQVGQHATGCTTAFIDGRRADLVRESALFLHTLASLWEQDAVDDTDVWTELLRRVEVSDLLHKLNQPPHRKKKNGHPSRPWRVTTSKLP</sequence>
<dbReference type="PATRIC" id="fig|431306.5.peg.154"/>
<name>A0A0U5F3E3_9PROT</name>
<organism evidence="2 3">
    <name type="scientific">Acetobacter ghanensis</name>
    <dbReference type="NCBI Taxonomy" id="431306"/>
    <lineage>
        <taxon>Bacteria</taxon>
        <taxon>Pseudomonadati</taxon>
        <taxon>Pseudomonadota</taxon>
        <taxon>Alphaproteobacteria</taxon>
        <taxon>Acetobacterales</taxon>
        <taxon>Acetobacteraceae</taxon>
        <taxon>Acetobacter</taxon>
    </lineage>
</organism>
<evidence type="ECO:0000256" key="1">
    <source>
        <dbReference type="SAM" id="MobiDB-lite"/>
    </source>
</evidence>